<comment type="caution">
    <text evidence="3">The sequence shown here is derived from an EMBL/GenBank/DDBJ whole genome shotgun (WGS) entry which is preliminary data.</text>
</comment>
<evidence type="ECO:0000256" key="1">
    <source>
        <dbReference type="SAM" id="MobiDB-lite"/>
    </source>
</evidence>
<protein>
    <submittedName>
        <fullName evidence="3">BMS1</fullName>
    </submittedName>
</protein>
<feature type="region of interest" description="Disordered" evidence="1">
    <location>
        <begin position="48"/>
        <end position="80"/>
    </location>
</feature>
<proteinExistence type="predicted"/>
<dbReference type="Proteomes" id="UP000192356">
    <property type="component" value="Unassembled WGS sequence"/>
</dbReference>
<dbReference type="OrthoDB" id="10260897at2759"/>
<dbReference type="EMBL" id="LVKB01000015">
    <property type="protein sequence ID" value="ORD97630.1"/>
    <property type="molecule type" value="Genomic_DNA"/>
</dbReference>
<dbReference type="Pfam" id="PF04950">
    <property type="entry name" value="RIBIOP_C"/>
    <property type="match status" value="1"/>
</dbReference>
<evidence type="ECO:0000313" key="4">
    <source>
        <dbReference type="Proteomes" id="UP000192356"/>
    </source>
</evidence>
<reference evidence="3 4" key="1">
    <citation type="journal article" date="2017" name="Environ. Microbiol.">
        <title>Decay of the glycolytic pathway and adaptation to intranuclear parasitism within Enterocytozoonidae microsporidia.</title>
        <authorList>
            <person name="Wiredu Boakye D."/>
            <person name="Jaroenlak P."/>
            <person name="Prachumwat A."/>
            <person name="Williams T.A."/>
            <person name="Bateman K.S."/>
            <person name="Itsathitphaisarn O."/>
            <person name="Sritunyalucksana K."/>
            <person name="Paszkiewicz K.H."/>
            <person name="Moore K.A."/>
            <person name="Stentiford G.D."/>
            <person name="Williams B.A."/>
        </authorList>
    </citation>
    <scope>NUCLEOTIDE SEQUENCE [LARGE SCALE GENOMIC DNA]</scope>
    <source>
        <strain evidence="3 4">GB1</strain>
    </source>
</reference>
<name>A0A1X0QCX2_9MICR</name>
<feature type="domain" description="Ribosome biogenesis protein BMS1/TSR1 C-terminal" evidence="2">
    <location>
        <begin position="52"/>
        <end position="350"/>
    </location>
</feature>
<dbReference type="GO" id="GO:0000462">
    <property type="term" value="P:maturation of SSU-rRNA from tricistronic rRNA transcript (SSU-rRNA, 5.8S rRNA, LSU-rRNA)"/>
    <property type="evidence" value="ECO:0007669"/>
    <property type="project" value="TreeGrafter"/>
</dbReference>
<dbReference type="AlphaFoldDB" id="A0A1X0QCX2"/>
<sequence length="476" mass="55981">MKVSGYLRGKPISLKEFKENLYSVKDQKFIKVNQLKILKKSQVNNELKDNEEDDSYLDNEENDSFLDNKEENELINNNEDSSYNKEIKNDLINRFNNNEEDIEFKKKDNEFNNFLMKSKRQELIDTKNYLSLVDDNILLPGDYIELLFNTSKEVLNDTLMVFTYLNRKVEELEECRFLQGNFKKNKWFNGRGVDVESIQISIGWFRSSIKNIFFSDYESDYIIDGIPNEICYINILDKYVKNVFECNSKKFILYFYDGEYNIFGYGKLLKSDVKLYRPYYLVGYPKSINLSNVVVKGMFKNKMEVDKFTGAKIKTSSGIRGVLKSSLKNGEFRATFEGNISSKDVIYLKVNEVISFNNLTRDYNDINDKLDMIVEKNVLTVQNSEVKEKLIEKINKLESEKTKKVNKPKPLLKDLIAPDKNSKLTKTIEEYKKIKEISLLNKREIKTNELDENMKFIKRKKAIIDSSISKRVKRRK</sequence>
<gene>
    <name evidence="3" type="primary">BMS1</name>
    <name evidence="3" type="ORF">HERIO_482</name>
</gene>
<evidence type="ECO:0000313" key="3">
    <source>
        <dbReference type="EMBL" id="ORD97630.1"/>
    </source>
</evidence>
<dbReference type="SMART" id="SM01362">
    <property type="entry name" value="DUF663"/>
    <property type="match status" value="1"/>
</dbReference>
<dbReference type="InterPro" id="IPR007034">
    <property type="entry name" value="BMS1_TSR1_C"/>
</dbReference>
<dbReference type="VEuPathDB" id="MicrosporidiaDB:HERIO_482"/>
<dbReference type="InterPro" id="IPR039761">
    <property type="entry name" value="Bms1/Tsr1"/>
</dbReference>
<keyword evidence="4" id="KW-1185">Reference proteome</keyword>
<dbReference type="GO" id="GO:0003924">
    <property type="term" value="F:GTPase activity"/>
    <property type="evidence" value="ECO:0007669"/>
    <property type="project" value="TreeGrafter"/>
</dbReference>
<dbReference type="GO" id="GO:0030686">
    <property type="term" value="C:90S preribosome"/>
    <property type="evidence" value="ECO:0007669"/>
    <property type="project" value="TreeGrafter"/>
</dbReference>
<dbReference type="PANTHER" id="PTHR12858:SF2">
    <property type="entry name" value="RIBOSOME BIOGENESIS PROTEIN BMS1 HOMOLOG"/>
    <property type="match status" value="1"/>
</dbReference>
<accession>A0A1X0QCX2</accession>
<evidence type="ECO:0000259" key="2">
    <source>
        <dbReference type="SMART" id="SM01362"/>
    </source>
</evidence>
<dbReference type="GO" id="GO:0034511">
    <property type="term" value="F:U3 snoRNA binding"/>
    <property type="evidence" value="ECO:0007669"/>
    <property type="project" value="TreeGrafter"/>
</dbReference>
<dbReference type="GO" id="GO:0005525">
    <property type="term" value="F:GTP binding"/>
    <property type="evidence" value="ECO:0007669"/>
    <property type="project" value="TreeGrafter"/>
</dbReference>
<organism evidence="3 4">
    <name type="scientific">Hepatospora eriocheir</name>
    <dbReference type="NCBI Taxonomy" id="1081669"/>
    <lineage>
        <taxon>Eukaryota</taxon>
        <taxon>Fungi</taxon>
        <taxon>Fungi incertae sedis</taxon>
        <taxon>Microsporidia</taxon>
        <taxon>Hepatosporidae</taxon>
        <taxon>Hepatospora</taxon>
    </lineage>
</organism>
<feature type="compositionally biased region" description="Acidic residues" evidence="1">
    <location>
        <begin position="49"/>
        <end position="64"/>
    </location>
</feature>
<dbReference type="VEuPathDB" id="MicrosporidiaDB:A0H76_1105"/>
<dbReference type="GO" id="GO:0000479">
    <property type="term" value="P:endonucleolytic cleavage of tricistronic rRNA transcript (SSU-rRNA, 5.8S rRNA, LSU-rRNA)"/>
    <property type="evidence" value="ECO:0007669"/>
    <property type="project" value="TreeGrafter"/>
</dbReference>
<dbReference type="PANTHER" id="PTHR12858">
    <property type="entry name" value="RIBOSOME BIOGENESIS PROTEIN"/>
    <property type="match status" value="1"/>
</dbReference>